<name>A0A4Q7MNS6_9BURK</name>
<evidence type="ECO:0000313" key="1">
    <source>
        <dbReference type="EMBL" id="RZS70234.1"/>
    </source>
</evidence>
<proteinExistence type="predicted"/>
<dbReference type="Proteomes" id="UP000292039">
    <property type="component" value="Unassembled WGS sequence"/>
</dbReference>
<comment type="caution">
    <text evidence="1">The sequence shown here is derived from an EMBL/GenBank/DDBJ whole genome shotgun (WGS) entry which is preliminary data.</text>
</comment>
<evidence type="ECO:0000313" key="2">
    <source>
        <dbReference type="Proteomes" id="UP000292039"/>
    </source>
</evidence>
<gene>
    <name evidence="1" type="ORF">EV679_1633</name>
</gene>
<reference evidence="1 2" key="1">
    <citation type="submission" date="2019-02" db="EMBL/GenBank/DDBJ databases">
        <title>Genomic Encyclopedia of Type Strains, Phase IV (KMG-IV): sequencing the most valuable type-strain genomes for metagenomic binning, comparative biology and taxonomic classification.</title>
        <authorList>
            <person name="Goeker M."/>
        </authorList>
    </citation>
    <scope>NUCLEOTIDE SEQUENCE [LARGE SCALE GENOMIC DNA]</scope>
    <source>
        <strain evidence="1 2">DSM 16618</strain>
    </source>
</reference>
<dbReference type="RefSeq" id="WP_130486935.1">
    <property type="nucleotide sequence ID" value="NZ_CBCSEB010000001.1"/>
</dbReference>
<sequence>MADQDALESRLLELEERVRGMQIGLQNLVVAICANGSIDVSKVATSYNRLNDTIRERVASEDGPCRNAMDHIGKVLEAAGSVIEQGLQEAREAGNKAH</sequence>
<dbReference type="EMBL" id="SGWZ01000002">
    <property type="protein sequence ID" value="RZS70234.1"/>
    <property type="molecule type" value="Genomic_DNA"/>
</dbReference>
<protein>
    <submittedName>
        <fullName evidence="1">Uncharacterized protein</fullName>
    </submittedName>
</protein>
<accession>A0A4Q7MNS6</accession>
<organism evidence="1 2">
    <name type="scientific">Kerstersia gyiorum</name>
    <dbReference type="NCBI Taxonomy" id="206506"/>
    <lineage>
        <taxon>Bacteria</taxon>
        <taxon>Pseudomonadati</taxon>
        <taxon>Pseudomonadota</taxon>
        <taxon>Betaproteobacteria</taxon>
        <taxon>Burkholderiales</taxon>
        <taxon>Alcaligenaceae</taxon>
        <taxon>Kerstersia</taxon>
    </lineage>
</organism>
<dbReference type="AlphaFoldDB" id="A0A4Q7MNS6"/>
<dbReference type="GeneID" id="99726278"/>